<dbReference type="GO" id="GO:0016787">
    <property type="term" value="F:hydrolase activity"/>
    <property type="evidence" value="ECO:0007669"/>
    <property type="project" value="UniProtKB-KW"/>
</dbReference>
<organism evidence="5 6">
    <name type="scientific">Ophiocordyceps sinensis</name>
    <dbReference type="NCBI Taxonomy" id="72228"/>
    <lineage>
        <taxon>Eukaryota</taxon>
        <taxon>Fungi</taxon>
        <taxon>Dikarya</taxon>
        <taxon>Ascomycota</taxon>
        <taxon>Pezizomycotina</taxon>
        <taxon>Sordariomycetes</taxon>
        <taxon>Hypocreomycetidae</taxon>
        <taxon>Hypocreales</taxon>
        <taxon>Ophiocordycipitaceae</taxon>
        <taxon>Ophiocordyceps</taxon>
    </lineage>
</organism>
<sequence>MSEKSAWWGTQSRQQTNVLNCSIKAPLVAILGLMATVGVCDKLHPWQIDMFGRSESSQAYTSWNWTSLQPDRSLRWHKCYDGAFECARLHVPMDWQDESNSERVTLGVMKLPARSKKNPLPPVFVNPGGPGGSGISFLKTLGRAVQTIVGDNQDIISWDPRGVGLSTPRVECWGNALRRQTWDLQDTGVVDEREGLIYDAFSRSVALAGACEAALNGTRLLQHLSTPHHARDMLEILDQTGHGRLRYWGISYGTALGGAFAGLFPDRVERLVSDGNVDYAEYFGGGLRSFLGDADSILDAFDSACHAAGPKACALWAPSAKAIEQRRARLLASLKKRPVLIPAWSRESGPDMPQRVTYTKLQRLTRAAAYVPVFSFKLMARGYAALEAGDGPHFYDVMRAVAAAGPPEPPASPVCSLPDTPAAMPREVAAEPDALSAIIASDSRGPRSLDEFQAFVGRLTESSRWLGAVNADFGMGYAGRSVDARWRFSTDDIKADTAFPILFIGNTGDNVTPLESAYNNSARFPSSSVLVQKSFGHIRAYFQDGTLPVSGTQCEQDVGLFEDPPVQNSTVAPRSERELSRATYQLSYVAAVGMLRDLPV</sequence>
<dbReference type="InterPro" id="IPR051601">
    <property type="entry name" value="Serine_prot/Carboxylest_S33"/>
</dbReference>
<dbReference type="SUPFAM" id="SSF53474">
    <property type="entry name" value="alpha/beta-Hydrolases"/>
    <property type="match status" value="1"/>
</dbReference>
<dbReference type="Pfam" id="PF08386">
    <property type="entry name" value="Abhydrolase_4"/>
    <property type="match status" value="1"/>
</dbReference>
<dbReference type="InterPro" id="IPR029058">
    <property type="entry name" value="AB_hydrolase_fold"/>
</dbReference>
<reference evidence="5 6" key="1">
    <citation type="journal article" date="2020" name="Genome Biol. Evol.">
        <title>A new high-quality draft genome assembly of the Chinese cordyceps Ophiocordyceps sinensis.</title>
        <authorList>
            <person name="Shu R."/>
            <person name="Zhang J."/>
            <person name="Meng Q."/>
            <person name="Zhang H."/>
            <person name="Zhou G."/>
            <person name="Li M."/>
            <person name="Wu P."/>
            <person name="Zhao Y."/>
            <person name="Chen C."/>
            <person name="Qin Q."/>
        </authorList>
    </citation>
    <scope>NUCLEOTIDE SEQUENCE [LARGE SCALE GENOMIC DNA]</scope>
    <source>
        <strain evidence="5 6">IOZ07</strain>
    </source>
</reference>
<dbReference type="InterPro" id="IPR013595">
    <property type="entry name" value="Pept_S33_TAP-like_C"/>
</dbReference>
<evidence type="ECO:0000259" key="4">
    <source>
        <dbReference type="Pfam" id="PF08386"/>
    </source>
</evidence>
<proteinExistence type="inferred from homology"/>
<dbReference type="PANTHER" id="PTHR43248">
    <property type="entry name" value="2-SUCCINYL-6-HYDROXY-2,4-CYCLOHEXADIENE-1-CARBOXYLATE SYNTHASE"/>
    <property type="match status" value="1"/>
</dbReference>
<feature type="domain" description="AB hydrolase-1" evidence="3">
    <location>
        <begin position="121"/>
        <end position="279"/>
    </location>
</feature>
<protein>
    <recommendedName>
        <fullName evidence="7">AB hydrolase-1 domain-containing protein</fullName>
    </recommendedName>
</protein>
<evidence type="ECO:0008006" key="7">
    <source>
        <dbReference type="Google" id="ProtNLM"/>
    </source>
</evidence>
<dbReference type="PANTHER" id="PTHR43248:SF25">
    <property type="entry name" value="AB HYDROLASE-1 DOMAIN-CONTAINING PROTEIN-RELATED"/>
    <property type="match status" value="1"/>
</dbReference>
<dbReference type="Gene3D" id="3.40.50.1820">
    <property type="entry name" value="alpha/beta hydrolase"/>
    <property type="match status" value="1"/>
</dbReference>
<dbReference type="EMBL" id="JAAVMX010000003">
    <property type="protein sequence ID" value="KAF4511368.1"/>
    <property type="molecule type" value="Genomic_DNA"/>
</dbReference>
<gene>
    <name evidence="5" type="ORF">G6O67_003174</name>
</gene>
<dbReference type="Proteomes" id="UP000557566">
    <property type="component" value="Unassembled WGS sequence"/>
</dbReference>
<dbReference type="OrthoDB" id="425534at2759"/>
<feature type="domain" description="Peptidase S33 tripeptidyl aminopeptidase-like C-terminal" evidence="4">
    <location>
        <begin position="489"/>
        <end position="554"/>
    </location>
</feature>
<evidence type="ECO:0000256" key="2">
    <source>
        <dbReference type="ARBA" id="ARBA00022801"/>
    </source>
</evidence>
<name>A0A8H4V804_9HYPO</name>
<comment type="similarity">
    <text evidence="1">Belongs to the peptidase S33 family.</text>
</comment>
<evidence type="ECO:0000313" key="5">
    <source>
        <dbReference type="EMBL" id="KAF4511368.1"/>
    </source>
</evidence>
<dbReference type="AlphaFoldDB" id="A0A8H4V804"/>
<keyword evidence="2" id="KW-0378">Hydrolase</keyword>
<dbReference type="InterPro" id="IPR000073">
    <property type="entry name" value="AB_hydrolase_1"/>
</dbReference>
<evidence type="ECO:0000256" key="1">
    <source>
        <dbReference type="ARBA" id="ARBA00010088"/>
    </source>
</evidence>
<keyword evidence="6" id="KW-1185">Reference proteome</keyword>
<dbReference type="Pfam" id="PF00561">
    <property type="entry name" value="Abhydrolase_1"/>
    <property type="match status" value="1"/>
</dbReference>
<evidence type="ECO:0000313" key="6">
    <source>
        <dbReference type="Proteomes" id="UP000557566"/>
    </source>
</evidence>
<evidence type="ECO:0000259" key="3">
    <source>
        <dbReference type="Pfam" id="PF00561"/>
    </source>
</evidence>
<accession>A0A8H4V804</accession>
<comment type="caution">
    <text evidence="5">The sequence shown here is derived from an EMBL/GenBank/DDBJ whole genome shotgun (WGS) entry which is preliminary data.</text>
</comment>